<dbReference type="Gene3D" id="3.50.40.10">
    <property type="entry name" value="Phenylalanyl-trna Synthetase, Chain B, domain 3"/>
    <property type="match status" value="1"/>
</dbReference>
<dbReference type="GO" id="GO:0004826">
    <property type="term" value="F:phenylalanine-tRNA ligase activity"/>
    <property type="evidence" value="ECO:0007669"/>
    <property type="project" value="InterPro"/>
</dbReference>
<protein>
    <submittedName>
        <fullName evidence="2">B3/B4 domain-containing protein</fullName>
    </submittedName>
</protein>
<comment type="caution">
    <text evidence="2">The sequence shown here is derived from an EMBL/GenBank/DDBJ whole genome shotgun (WGS) entry which is preliminary data.</text>
</comment>
<sequence>MLTITVDEKVKRACPALALGLIYCEVTNSEHSEGLWSEIAKADRDFKSKYKIEQINKIPAIKATRDAYNALGKDPNRYRPSAEALCRRILRDLPLYQINTLVDLINLVSIRTGYSIGGFDADKIQGDLLLTAGTADDEFEGIGRGFLNIEGLPVYKDAVGGIGTPTSDHERTKLSLESNHLLMIINGYSGLDGVREAIDWSLELLQKYAGAISIETKIM</sequence>
<dbReference type="InterPro" id="IPR020825">
    <property type="entry name" value="Phe-tRNA_synthase-like_B3/B4"/>
</dbReference>
<dbReference type="SMART" id="SM00873">
    <property type="entry name" value="B3_4"/>
    <property type="match status" value="1"/>
</dbReference>
<name>A0A161LV10_9BACT</name>
<dbReference type="PANTHER" id="PTHR39209:SF2">
    <property type="entry name" value="CYTOPLASMIC PROTEIN"/>
    <property type="match status" value="1"/>
</dbReference>
<dbReference type="RefSeq" id="WP_068703760.1">
    <property type="nucleotide sequence ID" value="NZ_BDCR01000003.1"/>
</dbReference>
<dbReference type="Pfam" id="PF03483">
    <property type="entry name" value="B3_4"/>
    <property type="match status" value="1"/>
</dbReference>
<evidence type="ECO:0000313" key="2">
    <source>
        <dbReference type="EMBL" id="GAT62979.1"/>
    </source>
</evidence>
<dbReference type="AlphaFoldDB" id="A0A161LV10"/>
<accession>A0A161LV10</accession>
<evidence type="ECO:0000259" key="1">
    <source>
        <dbReference type="SMART" id="SM00873"/>
    </source>
</evidence>
<organism evidence="2 3">
    <name type="scientific">Paludibacter jiangxiensis</name>
    <dbReference type="NCBI Taxonomy" id="681398"/>
    <lineage>
        <taxon>Bacteria</taxon>
        <taxon>Pseudomonadati</taxon>
        <taxon>Bacteroidota</taxon>
        <taxon>Bacteroidia</taxon>
        <taxon>Bacteroidales</taxon>
        <taxon>Paludibacteraceae</taxon>
        <taxon>Paludibacter</taxon>
    </lineage>
</organism>
<dbReference type="SUPFAM" id="SSF56037">
    <property type="entry name" value="PheT/TilS domain"/>
    <property type="match status" value="1"/>
</dbReference>
<feature type="domain" description="B3/B4 tRNA-binding" evidence="1">
    <location>
        <begin position="63"/>
        <end position="210"/>
    </location>
</feature>
<gene>
    <name evidence="2" type="ORF">PJIAN_3291</name>
</gene>
<dbReference type="InterPro" id="IPR005146">
    <property type="entry name" value="B3/B4_tRNA-bd"/>
</dbReference>
<reference evidence="3" key="1">
    <citation type="submission" date="2016-04" db="EMBL/GenBank/DDBJ databases">
        <title>Draft genome sequence of Paludibacter jiangxiensis strain NM7.</title>
        <authorList>
            <person name="Qiu Y."/>
            <person name="Matsuura N."/>
            <person name="Ohashi A."/>
            <person name="Tourlousse M.D."/>
            <person name="Sekiguchi Y."/>
        </authorList>
    </citation>
    <scope>NUCLEOTIDE SEQUENCE [LARGE SCALE GENOMIC DNA]</scope>
    <source>
        <strain evidence="3">NM7</strain>
    </source>
</reference>
<dbReference type="EMBL" id="BDCR01000003">
    <property type="protein sequence ID" value="GAT62979.1"/>
    <property type="molecule type" value="Genomic_DNA"/>
</dbReference>
<evidence type="ECO:0000313" key="3">
    <source>
        <dbReference type="Proteomes" id="UP000076586"/>
    </source>
</evidence>
<dbReference type="GO" id="GO:0003723">
    <property type="term" value="F:RNA binding"/>
    <property type="evidence" value="ECO:0007669"/>
    <property type="project" value="InterPro"/>
</dbReference>
<dbReference type="OrthoDB" id="9789812at2"/>
<dbReference type="PANTHER" id="PTHR39209">
    <property type="match status" value="1"/>
</dbReference>
<dbReference type="Proteomes" id="UP000076586">
    <property type="component" value="Unassembled WGS sequence"/>
</dbReference>
<proteinExistence type="predicted"/>
<keyword evidence="3" id="KW-1185">Reference proteome</keyword>
<dbReference type="STRING" id="681398.PJIAN_3291"/>
<reference evidence="3" key="2">
    <citation type="journal article" date="2017" name="Genome Announc.">
        <title>Draft genome sequence of Paludibacter jiangxiensis NM7(T), a propionate-producing fermentative bacterium.</title>
        <authorList>
            <person name="Qiu Y.-L."/>
            <person name="Tourlousse D.M."/>
            <person name="Matsuura N."/>
            <person name="Ohashi A."/>
            <person name="Sekiguchi Y."/>
        </authorList>
    </citation>
    <scope>NUCLEOTIDE SEQUENCE [LARGE SCALE GENOMIC DNA]</scope>
    <source>
        <strain evidence="3">NM7</strain>
    </source>
</reference>